<name>A0AAN5CIT4_9BILA</name>
<dbReference type="Proteomes" id="UP001328107">
    <property type="component" value="Unassembled WGS sequence"/>
</dbReference>
<feature type="chain" id="PRO_5042989478" evidence="1">
    <location>
        <begin position="24"/>
        <end position="102"/>
    </location>
</feature>
<organism evidence="2 3">
    <name type="scientific">Pristionchus mayeri</name>
    <dbReference type="NCBI Taxonomy" id="1317129"/>
    <lineage>
        <taxon>Eukaryota</taxon>
        <taxon>Metazoa</taxon>
        <taxon>Ecdysozoa</taxon>
        <taxon>Nematoda</taxon>
        <taxon>Chromadorea</taxon>
        <taxon>Rhabditida</taxon>
        <taxon>Rhabditina</taxon>
        <taxon>Diplogasteromorpha</taxon>
        <taxon>Diplogasteroidea</taxon>
        <taxon>Neodiplogasteridae</taxon>
        <taxon>Pristionchus</taxon>
    </lineage>
</organism>
<evidence type="ECO:0000256" key="1">
    <source>
        <dbReference type="SAM" id="SignalP"/>
    </source>
</evidence>
<protein>
    <submittedName>
        <fullName evidence="2">Uncharacterized protein</fullName>
    </submittedName>
</protein>
<gene>
    <name evidence="2" type="ORF">PMAYCL1PPCAC_15349</name>
</gene>
<dbReference type="EMBL" id="BTRK01000004">
    <property type="protein sequence ID" value="GMR45154.1"/>
    <property type="molecule type" value="Genomic_DNA"/>
</dbReference>
<comment type="caution">
    <text evidence="2">The sequence shown here is derived from an EMBL/GenBank/DDBJ whole genome shotgun (WGS) entry which is preliminary data.</text>
</comment>
<evidence type="ECO:0000313" key="2">
    <source>
        <dbReference type="EMBL" id="GMR45154.1"/>
    </source>
</evidence>
<evidence type="ECO:0000313" key="3">
    <source>
        <dbReference type="Proteomes" id="UP001328107"/>
    </source>
</evidence>
<feature type="non-terminal residue" evidence="2">
    <location>
        <position position="1"/>
    </location>
</feature>
<proteinExistence type="predicted"/>
<feature type="signal peptide" evidence="1">
    <location>
        <begin position="1"/>
        <end position="23"/>
    </location>
</feature>
<dbReference type="AlphaFoldDB" id="A0AAN5CIT4"/>
<sequence length="102" mass="11403">IEMHSTSVLLLALSVLVVSIAVAETSDRQSAFAFADRRGNVGKFAYHRFAKRSSPDEAEKFAFAFAKRSPSEDVVEQVVERFARRFAREVMQEANARGFAFA</sequence>
<keyword evidence="1" id="KW-0732">Signal</keyword>
<reference evidence="3" key="1">
    <citation type="submission" date="2022-10" db="EMBL/GenBank/DDBJ databases">
        <title>Genome assembly of Pristionchus species.</title>
        <authorList>
            <person name="Yoshida K."/>
            <person name="Sommer R.J."/>
        </authorList>
    </citation>
    <scope>NUCLEOTIDE SEQUENCE [LARGE SCALE GENOMIC DNA]</scope>
    <source>
        <strain evidence="3">RS5460</strain>
    </source>
</reference>
<keyword evidence="3" id="KW-1185">Reference proteome</keyword>
<accession>A0AAN5CIT4</accession>